<evidence type="ECO:0000256" key="3">
    <source>
        <dbReference type="ARBA" id="ARBA00022603"/>
    </source>
</evidence>
<feature type="region of interest" description="Disordered" evidence="9">
    <location>
        <begin position="1"/>
        <end position="71"/>
    </location>
</feature>
<evidence type="ECO:0000256" key="5">
    <source>
        <dbReference type="ARBA" id="ARBA00022691"/>
    </source>
</evidence>
<keyword evidence="12" id="KW-1185">Reference proteome</keyword>
<feature type="compositionally biased region" description="Acidic residues" evidence="9">
    <location>
        <begin position="425"/>
        <end position="435"/>
    </location>
</feature>
<feature type="region of interest" description="Disordered" evidence="9">
    <location>
        <begin position="381"/>
        <end position="435"/>
    </location>
</feature>
<comment type="caution">
    <text evidence="11">The sequence shown here is derived from an EMBL/GenBank/DDBJ whole genome shotgun (WGS) entry which is preliminary data.</text>
</comment>
<dbReference type="GeneID" id="95982886"/>
<dbReference type="GO" id="GO:0032259">
    <property type="term" value="P:methylation"/>
    <property type="evidence" value="ECO:0007669"/>
    <property type="project" value="UniProtKB-KW"/>
</dbReference>
<dbReference type="GO" id="GO:0052905">
    <property type="term" value="F:tRNA (guanosine(9)-N1)-methyltransferase activity"/>
    <property type="evidence" value="ECO:0007669"/>
    <property type="project" value="UniProtKB-EC"/>
</dbReference>
<evidence type="ECO:0000256" key="8">
    <source>
        <dbReference type="ARBA" id="ARBA00048434"/>
    </source>
</evidence>
<evidence type="ECO:0000256" key="6">
    <source>
        <dbReference type="ARBA" id="ARBA00031792"/>
    </source>
</evidence>
<dbReference type="InterPro" id="IPR038459">
    <property type="entry name" value="MT_TRM10-typ_sf"/>
</dbReference>
<feature type="compositionally biased region" description="Acidic residues" evidence="9">
    <location>
        <begin position="394"/>
        <end position="414"/>
    </location>
</feature>
<evidence type="ECO:0000256" key="9">
    <source>
        <dbReference type="SAM" id="MobiDB-lite"/>
    </source>
</evidence>
<comment type="catalytic activity">
    <reaction evidence="8">
        <text>guanosine(9) in tRNA + S-adenosyl-L-methionine = N(1)-methylguanosine(9) in tRNA + S-adenosyl-L-homocysteine + H(+)</text>
        <dbReference type="Rhea" id="RHEA:43156"/>
        <dbReference type="Rhea" id="RHEA-COMP:10367"/>
        <dbReference type="Rhea" id="RHEA-COMP:10368"/>
        <dbReference type="ChEBI" id="CHEBI:15378"/>
        <dbReference type="ChEBI" id="CHEBI:57856"/>
        <dbReference type="ChEBI" id="CHEBI:59789"/>
        <dbReference type="ChEBI" id="CHEBI:73542"/>
        <dbReference type="ChEBI" id="CHEBI:74269"/>
        <dbReference type="EC" id="2.1.1.221"/>
    </reaction>
</comment>
<accession>A0ABR3Q8C6</accession>
<reference evidence="11 12" key="1">
    <citation type="submission" date="2023-08" db="EMBL/GenBank/DDBJ databases">
        <title>Annotated Genome Sequence of Vanrija albida AlHP1.</title>
        <authorList>
            <person name="Herzog R."/>
        </authorList>
    </citation>
    <scope>NUCLEOTIDE SEQUENCE [LARGE SCALE GENOMIC DNA]</scope>
    <source>
        <strain evidence="11 12">AlHP1</strain>
    </source>
</reference>
<dbReference type="PANTHER" id="PTHR13563">
    <property type="entry name" value="TRNA (GUANINE-9-) METHYLTRANSFERASE"/>
    <property type="match status" value="1"/>
</dbReference>
<feature type="domain" description="SAM-dependent MTase TRM10-type" evidence="10">
    <location>
        <begin position="101"/>
        <end position="378"/>
    </location>
</feature>
<gene>
    <name evidence="11" type="primary">TRM10</name>
    <name evidence="11" type="ORF">Q8F55_001843</name>
</gene>
<dbReference type="RefSeq" id="XP_069210844.1">
    <property type="nucleotide sequence ID" value="XM_069350458.1"/>
</dbReference>
<proteinExistence type="predicted"/>
<dbReference type="EC" id="2.1.1.221" evidence="1"/>
<dbReference type="Gene3D" id="3.40.1280.30">
    <property type="match status" value="1"/>
</dbReference>
<dbReference type="CDD" id="cd18089">
    <property type="entry name" value="SPOUT_Trm10-like"/>
    <property type="match status" value="1"/>
</dbReference>
<dbReference type="InterPro" id="IPR028564">
    <property type="entry name" value="MT_TRM10-typ"/>
</dbReference>
<keyword evidence="3 11" id="KW-0489">Methyltransferase</keyword>
<dbReference type="InterPro" id="IPR007356">
    <property type="entry name" value="tRNA_m1G_MeTrfase_euk"/>
</dbReference>
<dbReference type="PANTHER" id="PTHR13563:SF13">
    <property type="entry name" value="TRNA METHYLTRANSFERASE 10 HOMOLOG A"/>
    <property type="match status" value="1"/>
</dbReference>
<evidence type="ECO:0000256" key="7">
    <source>
        <dbReference type="ARBA" id="ARBA00032166"/>
    </source>
</evidence>
<name>A0ABR3Q8C6_9TREE</name>
<protein>
    <recommendedName>
        <fullName evidence="2">tRNA (guanine(9)-N1)-methyltransferase</fullName>
        <ecNumber evidence="1">2.1.1.221</ecNumber>
    </recommendedName>
    <alternativeName>
        <fullName evidence="7">tRNA methyltransferase 10</fullName>
    </alternativeName>
    <alternativeName>
        <fullName evidence="6">tRNA(m1G9)-methyltransferase</fullName>
    </alternativeName>
</protein>
<dbReference type="EMBL" id="JBBXJM010000002">
    <property type="protein sequence ID" value="KAL1410900.1"/>
    <property type="molecule type" value="Genomic_DNA"/>
</dbReference>
<organism evidence="11 12">
    <name type="scientific">Vanrija albida</name>
    <dbReference type="NCBI Taxonomy" id="181172"/>
    <lineage>
        <taxon>Eukaryota</taxon>
        <taxon>Fungi</taxon>
        <taxon>Dikarya</taxon>
        <taxon>Basidiomycota</taxon>
        <taxon>Agaricomycotina</taxon>
        <taxon>Tremellomycetes</taxon>
        <taxon>Trichosporonales</taxon>
        <taxon>Trichosporonaceae</taxon>
        <taxon>Vanrija</taxon>
    </lineage>
</organism>
<keyword evidence="4 11" id="KW-0808">Transferase</keyword>
<feature type="compositionally biased region" description="Basic and acidic residues" evidence="9">
    <location>
        <begin position="55"/>
        <end position="71"/>
    </location>
</feature>
<feature type="compositionally biased region" description="Basic and acidic residues" evidence="9">
    <location>
        <begin position="381"/>
        <end position="392"/>
    </location>
</feature>
<evidence type="ECO:0000256" key="2">
    <source>
        <dbReference type="ARBA" id="ARBA00020451"/>
    </source>
</evidence>
<sequence length="435" mass="47749">MSDEHETVAVAVIETPQPEAEPSEVGSAPGDTAAEAGPSTPQLSKNQQKKLAKRAKFESHKLEKRAAERIRRRERTQALKAGYEAGTLSDADKEIYERGLELKRRAKANVNEAATVWPGGVVIDCGFDELMTEQEITSMSGQLTYVYSANRTAPRPFSSVMFTSFSPEISPRLWEKMTKTNWDRWNRMHFWAEDVGVLAGELGKEKAEGGEVEAVAENGDAEAAETRPTRSKKTKVGSNGAPNDTATLLAALSGPHLPPTLPATHKLVYLSADADEELTTLAEDEVYVLGGIVDRNRHKVGISTPKNHPLMSQMLCQNKADKLNIRTARLPIGTFIENLPTRKVLTVNQVYSILVQYLALQDWAAAFEAVIPQRKFFGSKQERKASKRKAEGTPDAEAEGDEDAEGEEAEDGDEEHILLPAPAMEVDEEEVANNA</sequence>
<evidence type="ECO:0000256" key="4">
    <source>
        <dbReference type="ARBA" id="ARBA00022679"/>
    </source>
</evidence>
<keyword evidence="5" id="KW-0949">S-adenosyl-L-methionine</keyword>
<feature type="region of interest" description="Disordered" evidence="9">
    <location>
        <begin position="216"/>
        <end position="242"/>
    </location>
</feature>
<evidence type="ECO:0000313" key="12">
    <source>
        <dbReference type="Proteomes" id="UP001565368"/>
    </source>
</evidence>
<evidence type="ECO:0000256" key="1">
    <source>
        <dbReference type="ARBA" id="ARBA00012797"/>
    </source>
</evidence>
<evidence type="ECO:0000313" key="11">
    <source>
        <dbReference type="EMBL" id="KAL1410900.1"/>
    </source>
</evidence>
<dbReference type="Proteomes" id="UP001565368">
    <property type="component" value="Unassembled WGS sequence"/>
</dbReference>
<dbReference type="PROSITE" id="PS51675">
    <property type="entry name" value="SAM_MT_TRM10"/>
    <property type="match status" value="1"/>
</dbReference>
<evidence type="ECO:0000259" key="10">
    <source>
        <dbReference type="PROSITE" id="PS51675"/>
    </source>
</evidence>